<evidence type="ECO:0000256" key="1">
    <source>
        <dbReference type="SAM" id="Coils"/>
    </source>
</evidence>
<dbReference type="InterPro" id="IPR043519">
    <property type="entry name" value="NT_sf"/>
</dbReference>
<dbReference type="OrthoDB" id="9801824at2"/>
<evidence type="ECO:0000313" key="3">
    <source>
        <dbReference type="EMBL" id="SHK00609.1"/>
    </source>
</evidence>
<dbReference type="EMBL" id="FRAM01000001">
    <property type="protein sequence ID" value="SHK00609.1"/>
    <property type="molecule type" value="Genomic_DNA"/>
</dbReference>
<dbReference type="InterPro" id="IPR007685">
    <property type="entry name" value="RelA_SpoT"/>
</dbReference>
<dbReference type="CDD" id="cd05399">
    <property type="entry name" value="NT_Rel-Spo_like"/>
    <property type="match status" value="1"/>
</dbReference>
<feature type="coiled-coil region" evidence="1">
    <location>
        <begin position="190"/>
        <end position="217"/>
    </location>
</feature>
<name>A0A1M6NXZ0_9FLAO</name>
<gene>
    <name evidence="3" type="ORF">SAMN05444371_0737</name>
</gene>
<sequence>MAKKVDINDAKIEYEDHIKEFEKFEKAVIDQISVLINENDIKLAIPIQSRIKAFASLSEKQESGRFTMKKSILELQDLIGFRILMLFKRDVESIVRLIDDNFDILKEYNTDEKLSADQFGYSSKHLIIKIKDEWLKVPLYKNLGKYTGEIQIRTLSQHHWAETSNILQYKDKTSAPREILRSIGRVSALLEMVDLEYERLLNEREKYNEEIKTDYNKSEKLNVDTLRIVLDKNLPIKNRKDDEPYSELLREILEFGIDTSEELEALIVRRKDEVIIAEKEALEKSTVNPRADIGVFYSFAGLIRNIMRFEDLEKYVKIREKNKKN</sequence>
<dbReference type="Gene3D" id="3.30.460.10">
    <property type="entry name" value="Beta Polymerase, domain 2"/>
    <property type="match status" value="1"/>
</dbReference>
<dbReference type="GO" id="GO:0015969">
    <property type="term" value="P:guanosine tetraphosphate metabolic process"/>
    <property type="evidence" value="ECO:0007669"/>
    <property type="project" value="InterPro"/>
</dbReference>
<dbReference type="RefSeq" id="WP_072996472.1">
    <property type="nucleotide sequence ID" value="NZ_FRAM01000001.1"/>
</dbReference>
<evidence type="ECO:0000259" key="2">
    <source>
        <dbReference type="SMART" id="SM00954"/>
    </source>
</evidence>
<organism evidence="3 4">
    <name type="scientific">Epilithonimonas mollis</name>
    <dbReference type="NCBI Taxonomy" id="216903"/>
    <lineage>
        <taxon>Bacteria</taxon>
        <taxon>Pseudomonadati</taxon>
        <taxon>Bacteroidota</taxon>
        <taxon>Flavobacteriia</taxon>
        <taxon>Flavobacteriales</taxon>
        <taxon>Weeksellaceae</taxon>
        <taxon>Chryseobacterium group</taxon>
        <taxon>Epilithonimonas</taxon>
    </lineage>
</organism>
<dbReference type="Proteomes" id="UP000184498">
    <property type="component" value="Unassembled WGS sequence"/>
</dbReference>
<dbReference type="STRING" id="216903.SAMN05444371_0737"/>
<dbReference type="AlphaFoldDB" id="A0A1M6NXZ0"/>
<evidence type="ECO:0000313" key="4">
    <source>
        <dbReference type="Proteomes" id="UP000184498"/>
    </source>
</evidence>
<dbReference type="SUPFAM" id="SSF81301">
    <property type="entry name" value="Nucleotidyltransferase"/>
    <property type="match status" value="1"/>
</dbReference>
<dbReference type="SMART" id="SM00954">
    <property type="entry name" value="RelA_SpoT"/>
    <property type="match status" value="1"/>
</dbReference>
<accession>A0A1M6NXZ0</accession>
<reference evidence="4" key="1">
    <citation type="submission" date="2016-11" db="EMBL/GenBank/DDBJ databases">
        <authorList>
            <person name="Varghese N."/>
            <person name="Submissions S."/>
        </authorList>
    </citation>
    <scope>NUCLEOTIDE SEQUENCE [LARGE SCALE GENOMIC DNA]</scope>
    <source>
        <strain evidence="4">DSM 18016</strain>
    </source>
</reference>
<dbReference type="PANTHER" id="PTHR41773:SF1">
    <property type="entry name" value="RELA_SPOT DOMAIN-CONTAINING PROTEIN"/>
    <property type="match status" value="1"/>
</dbReference>
<protein>
    <submittedName>
        <fullName evidence="3">PpGpp synthetase catalytic domain-containing protein (RelA/SpoT-type nucleotidyltranferase)</fullName>
    </submittedName>
</protein>
<dbReference type="Pfam" id="PF04607">
    <property type="entry name" value="RelA_SpoT"/>
    <property type="match status" value="1"/>
</dbReference>
<dbReference type="Gene3D" id="1.10.287.860">
    <property type="entry name" value="Nucleotidyltransferase"/>
    <property type="match status" value="1"/>
</dbReference>
<proteinExistence type="predicted"/>
<dbReference type="PANTHER" id="PTHR41773">
    <property type="entry name" value="GTP PYROPHOSPHATASE-RELATED"/>
    <property type="match status" value="1"/>
</dbReference>
<feature type="domain" description="RelA/SpoT" evidence="2">
    <location>
        <begin position="49"/>
        <end position="175"/>
    </location>
</feature>
<keyword evidence="4" id="KW-1185">Reference proteome</keyword>
<keyword evidence="1" id="KW-0175">Coiled coil</keyword>